<feature type="region of interest" description="Disordered" evidence="7">
    <location>
        <begin position="617"/>
        <end position="636"/>
    </location>
</feature>
<dbReference type="GO" id="GO:0005930">
    <property type="term" value="C:axoneme"/>
    <property type="evidence" value="ECO:0007669"/>
    <property type="project" value="UniProtKB-SubCell"/>
</dbReference>
<feature type="coiled-coil region" evidence="6">
    <location>
        <begin position="730"/>
        <end position="778"/>
    </location>
</feature>
<proteinExistence type="predicted"/>
<dbReference type="SMART" id="SM00365">
    <property type="entry name" value="LRR_SD22"/>
    <property type="match status" value="3"/>
</dbReference>
<dbReference type="InterPro" id="IPR001611">
    <property type="entry name" value="Leu-rich_rpt"/>
</dbReference>
<dbReference type="PANTHER" id="PTHR45973">
    <property type="entry name" value="PROTEIN PHOSPHATASE 1 REGULATORY SUBUNIT SDS22-RELATED"/>
    <property type="match status" value="1"/>
</dbReference>
<evidence type="ECO:0000256" key="6">
    <source>
        <dbReference type="SAM" id="Coils"/>
    </source>
</evidence>
<comment type="subcellular location">
    <subcellularLocation>
        <location evidence="1">Cytoplasm</location>
        <location evidence="1">Cytoskeleton</location>
        <location evidence="1">Cilium axoneme</location>
    </subcellularLocation>
</comment>
<keyword evidence="5" id="KW-0966">Cell projection</keyword>
<name>A0AAX4P0T0_9CHLO</name>
<keyword evidence="9" id="KW-1185">Reference proteome</keyword>
<gene>
    <name evidence="8" type="ORF">HKI87_01g09010</name>
</gene>
<dbReference type="Proteomes" id="UP001472866">
    <property type="component" value="Chromosome 01"/>
</dbReference>
<keyword evidence="6" id="KW-0175">Coiled coil</keyword>
<dbReference type="SMART" id="SM00369">
    <property type="entry name" value="LRR_TYP"/>
    <property type="match status" value="2"/>
</dbReference>
<feature type="region of interest" description="Disordered" evidence="7">
    <location>
        <begin position="311"/>
        <end position="332"/>
    </location>
</feature>
<dbReference type="Gene3D" id="3.80.10.10">
    <property type="entry name" value="Ribonuclease Inhibitor"/>
    <property type="match status" value="2"/>
</dbReference>
<evidence type="ECO:0000256" key="2">
    <source>
        <dbReference type="ARBA" id="ARBA00022614"/>
    </source>
</evidence>
<evidence type="ECO:0000256" key="3">
    <source>
        <dbReference type="ARBA" id="ARBA00022737"/>
    </source>
</evidence>
<keyword evidence="4" id="KW-0969">Cilium</keyword>
<accession>A0AAX4P0T0</accession>
<evidence type="ECO:0000256" key="4">
    <source>
        <dbReference type="ARBA" id="ARBA00023069"/>
    </source>
</evidence>
<feature type="coiled-coil region" evidence="6">
    <location>
        <begin position="804"/>
        <end position="898"/>
    </location>
</feature>
<feature type="coiled-coil region" evidence="6">
    <location>
        <begin position="398"/>
        <end position="481"/>
    </location>
</feature>
<dbReference type="InterPro" id="IPR050576">
    <property type="entry name" value="Cilia_flagella_integrity"/>
</dbReference>
<evidence type="ECO:0000313" key="8">
    <source>
        <dbReference type="EMBL" id="WZN59375.1"/>
    </source>
</evidence>
<dbReference type="SUPFAM" id="SSF52058">
    <property type="entry name" value="L domain-like"/>
    <property type="match status" value="1"/>
</dbReference>
<feature type="region of interest" description="Disordered" evidence="7">
    <location>
        <begin position="190"/>
        <end position="240"/>
    </location>
</feature>
<organism evidence="8 9">
    <name type="scientific">Chloropicon roscoffensis</name>
    <dbReference type="NCBI Taxonomy" id="1461544"/>
    <lineage>
        <taxon>Eukaryota</taxon>
        <taxon>Viridiplantae</taxon>
        <taxon>Chlorophyta</taxon>
        <taxon>Chloropicophyceae</taxon>
        <taxon>Chloropicales</taxon>
        <taxon>Chloropicaceae</taxon>
        <taxon>Chloropicon</taxon>
    </lineage>
</organism>
<feature type="coiled-coil region" evidence="6">
    <location>
        <begin position="243"/>
        <end position="302"/>
    </location>
</feature>
<evidence type="ECO:0000256" key="5">
    <source>
        <dbReference type="ARBA" id="ARBA00023273"/>
    </source>
</evidence>
<keyword evidence="2" id="KW-0433">Leucine-rich repeat</keyword>
<feature type="compositionally biased region" description="Basic and acidic residues" evidence="7">
    <location>
        <begin position="619"/>
        <end position="636"/>
    </location>
</feature>
<sequence>MSSADSDEEEYEADEAVVSLIACGLTSAPDDLDPQAVTTVNLHGNFIRQLGTSLSSLTKLVTLNLSSNHIEAVEGLGALSQLRTLNLACNKIAKVEGLSGLVALRSLDLSHNLVSDVSGFYELDAESSALAEVRLKDNLISAVRDLLPLRSAGKLSLLELESGHFTNPLCDLPSYHKDVLHLLPQVRVLDPSGSSMRQPRPSGAPQEPAAPSGRPAESPRGDPAATPLVESSSTQTDLESDHVRKLEAEAASLGEQVDLLRGSFQDYDALRSLVQNLRDQQRQQLERQERVLRQEMEIFLQEKDLENEGLRARGDRARASESKLQRELSDARRREQKALGDLRALGSRHAKASEELKELEGFCEQLTGKVEVERALRQRAEGDQQETLRRLNESLSGLASLSGDKSRLQGRLHELERRESALGGEVEDLRRSLQAQCRMREDKERQNAELRKKMQRLNEEVERHAEALERGRRERDGMREELGEEFGRRAAMAAREEARRIKDSLFDWFDGMERSCDELKRRVHGSLSSNEERVNRLFLLRSKLESCVLGAAKGTATARRERSEAERLLEDLAKVSEGLQGQLAHSHAEQQALRKLCSQQGKQIEKHAPYARRYHKLKQQHDQLEKKHEEEQLRSHDLERQCQELRLKTARAAQEAENSKIVSREELQRAEATLKQALAQEGKLQHLQDEINTLGQVIKLKDTLLDDRNKSIEELGRAVKREQEDKTLIVESHSHALEQMKSTMDSLNDELALQDQLVLRHKSEQERLDGERRRAEERTREKDDMLKYVRGEIEAVKSGFELRETKLRAAREEAERTCDDERKERERCAKELGEAKAAVEGLIGRLKGREEDLARAEGQLKLSKDQVDQVEGEMRQLLKVLETERQASQLKVKRVQSALKELAAT</sequence>
<dbReference type="PANTHER" id="PTHR45973:SF9">
    <property type="entry name" value="LEUCINE-RICH REPEAT-CONTAINING PROTEIN 46"/>
    <property type="match status" value="1"/>
</dbReference>
<dbReference type="EMBL" id="CP151501">
    <property type="protein sequence ID" value="WZN59375.1"/>
    <property type="molecule type" value="Genomic_DNA"/>
</dbReference>
<protein>
    <submittedName>
        <fullName evidence="8">Leucine-rich repeat and coiled-coil domain-containing protein</fullName>
    </submittedName>
</protein>
<dbReference type="PROSITE" id="PS51450">
    <property type="entry name" value="LRR"/>
    <property type="match status" value="3"/>
</dbReference>
<dbReference type="Pfam" id="PF14580">
    <property type="entry name" value="LRR_9"/>
    <property type="match status" value="1"/>
</dbReference>
<evidence type="ECO:0000256" key="1">
    <source>
        <dbReference type="ARBA" id="ARBA00004430"/>
    </source>
</evidence>
<dbReference type="AlphaFoldDB" id="A0AAX4P0T0"/>
<reference evidence="8 9" key="1">
    <citation type="submission" date="2024-03" db="EMBL/GenBank/DDBJ databases">
        <title>Complete genome sequence of the green alga Chloropicon roscoffensis RCC1871.</title>
        <authorList>
            <person name="Lemieux C."/>
            <person name="Pombert J.-F."/>
            <person name="Otis C."/>
            <person name="Turmel M."/>
        </authorList>
    </citation>
    <scope>NUCLEOTIDE SEQUENCE [LARGE SCALE GENOMIC DNA]</scope>
    <source>
        <strain evidence="8 9">RCC1871</strain>
    </source>
</reference>
<dbReference type="InterPro" id="IPR032675">
    <property type="entry name" value="LRR_dom_sf"/>
</dbReference>
<evidence type="ECO:0000313" key="9">
    <source>
        <dbReference type="Proteomes" id="UP001472866"/>
    </source>
</evidence>
<dbReference type="InterPro" id="IPR003591">
    <property type="entry name" value="Leu-rich_rpt_typical-subtyp"/>
</dbReference>
<keyword evidence="3" id="KW-0677">Repeat</keyword>
<evidence type="ECO:0000256" key="7">
    <source>
        <dbReference type="SAM" id="MobiDB-lite"/>
    </source>
</evidence>